<name>A0A1Y5TLE6_9RHOB</name>
<gene>
    <name evidence="2" type="ORF">ROA7023_02945</name>
</gene>
<sequence length="376" mass="39169">MIRVVHRWLGLLALALVTVPALSGAALSVFPAAGHLAAHQAAAGQSIGDLAGRIQAEYPDLDQIRRAPSGRITAYWVEDGAPGAAVIDPTTGQGTGPADPNRLEGWLASLHRSLFLGEGGARCHGGRRGGDAGVGGLRLGAGCPPRGRLAALVPPIALAAGGPDPCGDRANRGLGAGPLGGDRAVDVGGHLRSGPGGQPTAPVSRRGERRGRRRSGRDAGPCRYPRGGLPRADLSPSRRCVGCLHPQDRWRHRLSRSGHRSAAGLGRPGRLAPRSGCRLHAAHRAPRSAWPAAHPEQSAGGAGRNHPACRQRRRQHLGLCRHAACRADGGGAQSSRRADVGLRPRPLCPCAAVHRPRRELRQWRRAGVGPGLSRAA</sequence>
<dbReference type="EMBL" id="FWFZ01000016">
    <property type="protein sequence ID" value="SLN62989.1"/>
    <property type="molecule type" value="Genomic_DNA"/>
</dbReference>
<evidence type="ECO:0000313" key="2">
    <source>
        <dbReference type="EMBL" id="SLN62989.1"/>
    </source>
</evidence>
<dbReference type="InterPro" id="IPR005625">
    <property type="entry name" value="PepSY-ass_TM"/>
</dbReference>
<keyword evidence="3" id="KW-1185">Reference proteome</keyword>
<feature type="region of interest" description="Disordered" evidence="1">
    <location>
        <begin position="286"/>
        <end position="310"/>
    </location>
</feature>
<organism evidence="2 3">
    <name type="scientific">Roseisalinus antarcticus</name>
    <dbReference type="NCBI Taxonomy" id="254357"/>
    <lineage>
        <taxon>Bacteria</taxon>
        <taxon>Pseudomonadati</taxon>
        <taxon>Pseudomonadota</taxon>
        <taxon>Alphaproteobacteria</taxon>
        <taxon>Rhodobacterales</taxon>
        <taxon>Roseobacteraceae</taxon>
        <taxon>Roseisalinus</taxon>
    </lineage>
</organism>
<evidence type="ECO:0008006" key="4">
    <source>
        <dbReference type="Google" id="ProtNLM"/>
    </source>
</evidence>
<dbReference type="AlphaFoldDB" id="A0A1Y5TLE6"/>
<protein>
    <recommendedName>
        <fullName evidence="4">PepSY domain-containing protein</fullName>
    </recommendedName>
</protein>
<feature type="region of interest" description="Disordered" evidence="1">
    <location>
        <begin position="162"/>
        <end position="230"/>
    </location>
</feature>
<proteinExistence type="predicted"/>
<evidence type="ECO:0000313" key="3">
    <source>
        <dbReference type="Proteomes" id="UP000193900"/>
    </source>
</evidence>
<dbReference type="Pfam" id="PF03929">
    <property type="entry name" value="PepSY_TM"/>
    <property type="match status" value="1"/>
</dbReference>
<accession>A0A1Y5TLE6</accession>
<reference evidence="2 3" key="1">
    <citation type="submission" date="2017-03" db="EMBL/GenBank/DDBJ databases">
        <authorList>
            <person name="Afonso C.L."/>
            <person name="Miller P.J."/>
            <person name="Scott M.A."/>
            <person name="Spackman E."/>
            <person name="Goraichik I."/>
            <person name="Dimitrov K.M."/>
            <person name="Suarez D.L."/>
            <person name="Swayne D.E."/>
        </authorList>
    </citation>
    <scope>NUCLEOTIDE SEQUENCE [LARGE SCALE GENOMIC DNA]</scope>
    <source>
        <strain evidence="2 3">CECT 7023</strain>
    </source>
</reference>
<evidence type="ECO:0000256" key="1">
    <source>
        <dbReference type="SAM" id="MobiDB-lite"/>
    </source>
</evidence>
<dbReference type="Proteomes" id="UP000193900">
    <property type="component" value="Unassembled WGS sequence"/>
</dbReference>